<dbReference type="InParanoid" id="W3WHX1"/>
<sequence length="129" mass="14326">MTPPQLGSGVVIMDEKPTAEGTASAASDDDSGSGTQDLVPVLQDPKKTWRSYVWDTFDKSPEERRFLFKLDAVILTFASLGYFIKYLDQVNVNSAFVSGMKEDLGLYGNQLNYMITCWTVGYVIGEIPR</sequence>
<evidence type="ECO:0008006" key="9">
    <source>
        <dbReference type="Google" id="ProtNLM"/>
    </source>
</evidence>
<dbReference type="GO" id="GO:0016020">
    <property type="term" value="C:membrane"/>
    <property type="evidence" value="ECO:0007669"/>
    <property type="project" value="UniProtKB-SubCell"/>
</dbReference>
<comment type="subcellular location">
    <subcellularLocation>
        <location evidence="1">Membrane</location>
        <topology evidence="1">Multi-pass membrane protein</topology>
    </subcellularLocation>
</comment>
<evidence type="ECO:0000256" key="5">
    <source>
        <dbReference type="ARBA" id="ARBA00023136"/>
    </source>
</evidence>
<evidence type="ECO:0000256" key="2">
    <source>
        <dbReference type="ARBA" id="ARBA00022448"/>
    </source>
</evidence>
<dbReference type="SUPFAM" id="SSF103473">
    <property type="entry name" value="MFS general substrate transporter"/>
    <property type="match status" value="1"/>
</dbReference>
<dbReference type="InterPro" id="IPR036259">
    <property type="entry name" value="MFS_trans_sf"/>
</dbReference>
<keyword evidence="4" id="KW-1133">Transmembrane helix</keyword>
<dbReference type="HOGENOM" id="CLU_1949559_0_0_1"/>
<evidence type="ECO:0000256" key="3">
    <source>
        <dbReference type="ARBA" id="ARBA00022692"/>
    </source>
</evidence>
<dbReference type="KEGG" id="pfy:PFICI_14481"/>
<feature type="region of interest" description="Disordered" evidence="6">
    <location>
        <begin position="18"/>
        <end position="38"/>
    </location>
</feature>
<dbReference type="OrthoDB" id="3639251at2759"/>
<name>W3WHX1_PESFW</name>
<dbReference type="Gene3D" id="1.20.1250.20">
    <property type="entry name" value="MFS general substrate transporter like domains"/>
    <property type="match status" value="1"/>
</dbReference>
<dbReference type="AlphaFoldDB" id="W3WHX1"/>
<accession>W3WHX1</accession>
<dbReference type="PANTHER" id="PTHR43791">
    <property type="entry name" value="PERMEASE-RELATED"/>
    <property type="match status" value="1"/>
</dbReference>
<evidence type="ECO:0000313" key="8">
    <source>
        <dbReference type="Proteomes" id="UP000030651"/>
    </source>
</evidence>
<dbReference type="OMA" id="LLLMYYP"/>
<keyword evidence="3" id="KW-0812">Transmembrane</keyword>
<dbReference type="GeneID" id="19279494"/>
<keyword evidence="8" id="KW-1185">Reference proteome</keyword>
<gene>
    <name evidence="7" type="ORF">PFICI_14481</name>
</gene>
<dbReference type="eggNOG" id="KOG2533">
    <property type="taxonomic scope" value="Eukaryota"/>
</dbReference>
<dbReference type="Proteomes" id="UP000030651">
    <property type="component" value="Unassembled WGS sequence"/>
</dbReference>
<reference evidence="8" key="1">
    <citation type="journal article" date="2015" name="BMC Genomics">
        <title>Genomic and transcriptomic analysis of the endophytic fungus Pestalotiopsis fici reveals its lifestyle and high potential for synthesis of natural products.</title>
        <authorList>
            <person name="Wang X."/>
            <person name="Zhang X."/>
            <person name="Liu L."/>
            <person name="Xiang M."/>
            <person name="Wang W."/>
            <person name="Sun X."/>
            <person name="Che Y."/>
            <person name="Guo L."/>
            <person name="Liu G."/>
            <person name="Guo L."/>
            <person name="Wang C."/>
            <person name="Yin W.B."/>
            <person name="Stadler M."/>
            <person name="Zhang X."/>
            <person name="Liu X."/>
        </authorList>
    </citation>
    <scope>NUCLEOTIDE SEQUENCE [LARGE SCALE GENOMIC DNA]</scope>
    <source>
        <strain evidence="8">W106-1 / CGMCC3.15140</strain>
    </source>
</reference>
<dbReference type="GO" id="GO:0022857">
    <property type="term" value="F:transmembrane transporter activity"/>
    <property type="evidence" value="ECO:0007669"/>
    <property type="project" value="TreeGrafter"/>
</dbReference>
<dbReference type="RefSeq" id="XP_007841253.1">
    <property type="nucleotide sequence ID" value="XM_007843062.1"/>
</dbReference>
<organism evidence="7 8">
    <name type="scientific">Pestalotiopsis fici (strain W106-1 / CGMCC3.15140)</name>
    <dbReference type="NCBI Taxonomy" id="1229662"/>
    <lineage>
        <taxon>Eukaryota</taxon>
        <taxon>Fungi</taxon>
        <taxon>Dikarya</taxon>
        <taxon>Ascomycota</taxon>
        <taxon>Pezizomycotina</taxon>
        <taxon>Sordariomycetes</taxon>
        <taxon>Xylariomycetidae</taxon>
        <taxon>Amphisphaeriales</taxon>
        <taxon>Sporocadaceae</taxon>
        <taxon>Pestalotiopsis</taxon>
    </lineage>
</organism>
<proteinExistence type="predicted"/>
<evidence type="ECO:0000256" key="1">
    <source>
        <dbReference type="ARBA" id="ARBA00004141"/>
    </source>
</evidence>
<keyword evidence="5" id="KW-0472">Membrane</keyword>
<evidence type="ECO:0000256" key="6">
    <source>
        <dbReference type="SAM" id="MobiDB-lite"/>
    </source>
</evidence>
<protein>
    <recommendedName>
        <fullName evidence="9">Major facilitator superfamily (MFS) profile domain-containing protein</fullName>
    </recommendedName>
</protein>
<keyword evidence="2" id="KW-0813">Transport</keyword>
<evidence type="ECO:0000313" key="7">
    <source>
        <dbReference type="EMBL" id="ETS73535.1"/>
    </source>
</evidence>
<dbReference type="EMBL" id="KI912121">
    <property type="protein sequence ID" value="ETS73535.1"/>
    <property type="molecule type" value="Genomic_DNA"/>
</dbReference>
<evidence type="ECO:0000256" key="4">
    <source>
        <dbReference type="ARBA" id="ARBA00022989"/>
    </source>
</evidence>
<dbReference type="PANTHER" id="PTHR43791:SF39">
    <property type="entry name" value="TRANSPORTER LIZ1_SEO1, PUTATIVE (AFU_ORTHOLOGUE AFUA_3G00980)-RELATED"/>
    <property type="match status" value="1"/>
</dbReference>